<accession>A0A1M5B6A9</accession>
<sequence length="282" mass="31714">MKKMILWCCLLPVFLFAACSASRSAKGDGWEQLFNGKDLNGWTIKIKDHPLGENYANTFRVQDGMMQVRYDGYDDFKRQYGHIYFNKPYAAYLLQVEYRFVGQQAKGGEGWAIRNSGAMLHCQDPKTIAVEQDFPISLEMQFLGGDGKNERTTANLCTPGTNVVLNGKLFTPHCVNSTSKTLHGEQWVRAEALVLGDSLVQHIINGDTVFTFTKPQYDGRDPWVKKLGLPDGGAIKKGFISLQSESHPVDFRNVRIFNLEPYLNNPAKLQAQLQRLRSGSAN</sequence>
<dbReference type="InterPro" id="IPR010496">
    <property type="entry name" value="AL/BT2_dom"/>
</dbReference>
<gene>
    <name evidence="3" type="ORF">SAMN05444008_107166</name>
</gene>
<feature type="chain" id="PRO_5013313706" description="3-keto-alpha-glucoside-1,2-lyase/3-keto-2-hydroxy-glucal hydratase domain-containing protein" evidence="1">
    <location>
        <begin position="26"/>
        <end position="282"/>
    </location>
</feature>
<evidence type="ECO:0000259" key="2">
    <source>
        <dbReference type="Pfam" id="PF06439"/>
    </source>
</evidence>
<feature type="signal peptide" evidence="1">
    <location>
        <begin position="1"/>
        <end position="25"/>
    </location>
</feature>
<dbReference type="RefSeq" id="WP_073043157.1">
    <property type="nucleotide sequence ID" value="NZ_FQUO01000007.1"/>
</dbReference>
<protein>
    <recommendedName>
        <fullName evidence="2">3-keto-alpha-glucoside-1,2-lyase/3-keto-2-hydroxy-glucal hydratase domain-containing protein</fullName>
    </recommendedName>
</protein>
<feature type="domain" description="3-keto-alpha-glucoside-1,2-lyase/3-keto-2-hydroxy-glucal hydratase" evidence="2">
    <location>
        <begin position="29"/>
        <end position="256"/>
    </location>
</feature>
<dbReference type="Gene3D" id="2.60.120.560">
    <property type="entry name" value="Exo-inulinase, domain 1"/>
    <property type="match status" value="1"/>
</dbReference>
<dbReference type="EMBL" id="FQUO01000007">
    <property type="protein sequence ID" value="SHF38054.1"/>
    <property type="molecule type" value="Genomic_DNA"/>
</dbReference>
<dbReference type="Pfam" id="PF06439">
    <property type="entry name" value="3keto-disac_hyd"/>
    <property type="match status" value="1"/>
</dbReference>
<evidence type="ECO:0000256" key="1">
    <source>
        <dbReference type="SAM" id="SignalP"/>
    </source>
</evidence>
<evidence type="ECO:0000313" key="3">
    <source>
        <dbReference type="EMBL" id="SHF38054.1"/>
    </source>
</evidence>
<organism evidence="3 4">
    <name type="scientific">Cnuella takakiae</name>
    <dbReference type="NCBI Taxonomy" id="1302690"/>
    <lineage>
        <taxon>Bacteria</taxon>
        <taxon>Pseudomonadati</taxon>
        <taxon>Bacteroidota</taxon>
        <taxon>Chitinophagia</taxon>
        <taxon>Chitinophagales</taxon>
        <taxon>Chitinophagaceae</taxon>
        <taxon>Cnuella</taxon>
    </lineage>
</organism>
<dbReference type="Proteomes" id="UP000184368">
    <property type="component" value="Unassembled WGS sequence"/>
</dbReference>
<keyword evidence="1" id="KW-0732">Signal</keyword>
<dbReference type="PROSITE" id="PS51257">
    <property type="entry name" value="PROKAR_LIPOPROTEIN"/>
    <property type="match status" value="1"/>
</dbReference>
<reference evidence="3 4" key="1">
    <citation type="submission" date="2016-11" db="EMBL/GenBank/DDBJ databases">
        <authorList>
            <person name="Jaros S."/>
            <person name="Januszkiewicz K."/>
            <person name="Wedrychowicz H."/>
        </authorList>
    </citation>
    <scope>NUCLEOTIDE SEQUENCE [LARGE SCALE GENOMIC DNA]</scope>
    <source>
        <strain evidence="3 4">DSM 26897</strain>
    </source>
</reference>
<dbReference type="GO" id="GO:0016787">
    <property type="term" value="F:hydrolase activity"/>
    <property type="evidence" value="ECO:0007669"/>
    <property type="project" value="InterPro"/>
</dbReference>
<dbReference type="STRING" id="1302690.BUE76_16800"/>
<dbReference type="OrthoDB" id="9787527at2"/>
<dbReference type="AlphaFoldDB" id="A0A1M5B6A9"/>
<evidence type="ECO:0000313" key="4">
    <source>
        <dbReference type="Proteomes" id="UP000184368"/>
    </source>
</evidence>
<name>A0A1M5B6A9_9BACT</name>
<keyword evidence="4" id="KW-1185">Reference proteome</keyword>
<proteinExistence type="predicted"/>